<organism evidence="2 3">
    <name type="scientific">Heliocybe sulcata</name>
    <dbReference type="NCBI Taxonomy" id="5364"/>
    <lineage>
        <taxon>Eukaryota</taxon>
        <taxon>Fungi</taxon>
        <taxon>Dikarya</taxon>
        <taxon>Basidiomycota</taxon>
        <taxon>Agaricomycotina</taxon>
        <taxon>Agaricomycetes</taxon>
        <taxon>Gloeophyllales</taxon>
        <taxon>Gloeophyllaceae</taxon>
        <taxon>Heliocybe</taxon>
    </lineage>
</organism>
<proteinExistence type="predicted"/>
<name>A0A5C3NIP6_9AGAM</name>
<evidence type="ECO:0008006" key="4">
    <source>
        <dbReference type="Google" id="ProtNLM"/>
    </source>
</evidence>
<dbReference type="EMBL" id="ML213503">
    <property type="protein sequence ID" value="TFK56797.1"/>
    <property type="molecule type" value="Genomic_DNA"/>
</dbReference>
<reference evidence="2 3" key="1">
    <citation type="journal article" date="2019" name="Nat. Ecol. Evol.">
        <title>Megaphylogeny resolves global patterns of mushroom evolution.</title>
        <authorList>
            <person name="Varga T."/>
            <person name="Krizsan K."/>
            <person name="Foldi C."/>
            <person name="Dima B."/>
            <person name="Sanchez-Garcia M."/>
            <person name="Sanchez-Ramirez S."/>
            <person name="Szollosi G.J."/>
            <person name="Szarkandi J.G."/>
            <person name="Papp V."/>
            <person name="Albert L."/>
            <person name="Andreopoulos W."/>
            <person name="Angelini C."/>
            <person name="Antonin V."/>
            <person name="Barry K.W."/>
            <person name="Bougher N.L."/>
            <person name="Buchanan P."/>
            <person name="Buyck B."/>
            <person name="Bense V."/>
            <person name="Catcheside P."/>
            <person name="Chovatia M."/>
            <person name="Cooper J."/>
            <person name="Damon W."/>
            <person name="Desjardin D."/>
            <person name="Finy P."/>
            <person name="Geml J."/>
            <person name="Haridas S."/>
            <person name="Hughes K."/>
            <person name="Justo A."/>
            <person name="Karasinski D."/>
            <person name="Kautmanova I."/>
            <person name="Kiss B."/>
            <person name="Kocsube S."/>
            <person name="Kotiranta H."/>
            <person name="LaButti K.M."/>
            <person name="Lechner B.E."/>
            <person name="Liimatainen K."/>
            <person name="Lipzen A."/>
            <person name="Lukacs Z."/>
            <person name="Mihaltcheva S."/>
            <person name="Morgado L.N."/>
            <person name="Niskanen T."/>
            <person name="Noordeloos M.E."/>
            <person name="Ohm R.A."/>
            <person name="Ortiz-Santana B."/>
            <person name="Ovrebo C."/>
            <person name="Racz N."/>
            <person name="Riley R."/>
            <person name="Savchenko A."/>
            <person name="Shiryaev A."/>
            <person name="Soop K."/>
            <person name="Spirin V."/>
            <person name="Szebenyi C."/>
            <person name="Tomsovsky M."/>
            <person name="Tulloss R.E."/>
            <person name="Uehling J."/>
            <person name="Grigoriev I.V."/>
            <person name="Vagvolgyi C."/>
            <person name="Papp T."/>
            <person name="Martin F.M."/>
            <person name="Miettinen O."/>
            <person name="Hibbett D.S."/>
            <person name="Nagy L.G."/>
        </authorList>
    </citation>
    <scope>NUCLEOTIDE SEQUENCE [LARGE SCALE GENOMIC DNA]</scope>
    <source>
        <strain evidence="2 3">OMC1185</strain>
    </source>
</reference>
<feature type="region of interest" description="Disordered" evidence="1">
    <location>
        <begin position="179"/>
        <end position="199"/>
    </location>
</feature>
<feature type="compositionally biased region" description="Polar residues" evidence="1">
    <location>
        <begin position="183"/>
        <end position="199"/>
    </location>
</feature>
<gene>
    <name evidence="2" type="ORF">OE88DRAFT_1650266</name>
</gene>
<dbReference type="Proteomes" id="UP000305948">
    <property type="component" value="Unassembled WGS sequence"/>
</dbReference>
<evidence type="ECO:0000313" key="3">
    <source>
        <dbReference type="Proteomes" id="UP000305948"/>
    </source>
</evidence>
<evidence type="ECO:0000256" key="1">
    <source>
        <dbReference type="SAM" id="MobiDB-lite"/>
    </source>
</evidence>
<dbReference type="AlphaFoldDB" id="A0A5C3NIP6"/>
<keyword evidence="3" id="KW-1185">Reference proteome</keyword>
<accession>A0A5C3NIP6</accession>
<dbReference type="OrthoDB" id="3353982at2759"/>
<evidence type="ECO:0000313" key="2">
    <source>
        <dbReference type="EMBL" id="TFK56797.1"/>
    </source>
</evidence>
<sequence length="511" mass="56289">MASLQLLPPELYTAILAHIPDFDLRKAIISLARAIPRSPVPQDLLFHSVTLTHPDQITQLSRCLESCPERSLCVRECIFEADTRDADAVVKLARSMANLTCLKLVVTLPYFPPVLLDELLRGPWVKLNTVGLHFKFPVRGNNHEPPKIPCFDAVLEALCGLESLRILSIVQDPIERAGPAPQSWATGLPRTNSGRTSSSNPLVFDANDPFASNIVQPLFTPPASFAFSLDNPFVPNPAEPYPFNSPAHKPLCVFNSLTPLSQTLPALRFLRLRLPSLSVAKQVYAPTSVLDRIELLDLSACIVKDYDVKRILGRFANLCHLVLDNTGVLRGEFGRAEWRQLGKDCALAGLRKAREREAKVKEWLDMGGRAAILPGESVPGEIREIRILPRAPTLLSLCATMLNYVPGVWFTVRQEFEIGWWAGMAELVAITAALKTSFTSGMKVVKFAANMNGPEDDEGINGLQDVDMADFEVDVAGRICPVLCLAGPGRRNSHTPGCGHRAGWEVWKDDL</sequence>
<protein>
    <recommendedName>
        <fullName evidence="4">F-box domain-containing protein</fullName>
    </recommendedName>
</protein>